<organism evidence="1 2">
    <name type="scientific">Parathielavia appendiculata</name>
    <dbReference type="NCBI Taxonomy" id="2587402"/>
    <lineage>
        <taxon>Eukaryota</taxon>
        <taxon>Fungi</taxon>
        <taxon>Dikarya</taxon>
        <taxon>Ascomycota</taxon>
        <taxon>Pezizomycotina</taxon>
        <taxon>Sordariomycetes</taxon>
        <taxon>Sordariomycetidae</taxon>
        <taxon>Sordariales</taxon>
        <taxon>Chaetomiaceae</taxon>
        <taxon>Parathielavia</taxon>
    </lineage>
</organism>
<reference evidence="1" key="2">
    <citation type="submission" date="2023-05" db="EMBL/GenBank/DDBJ databases">
        <authorList>
            <consortium name="Lawrence Berkeley National Laboratory"/>
            <person name="Steindorff A."/>
            <person name="Hensen N."/>
            <person name="Bonometti L."/>
            <person name="Westerberg I."/>
            <person name="Brannstrom I.O."/>
            <person name="Guillou S."/>
            <person name="Cros-Aarteil S."/>
            <person name="Calhoun S."/>
            <person name="Haridas S."/>
            <person name="Kuo A."/>
            <person name="Mondo S."/>
            <person name="Pangilinan J."/>
            <person name="Riley R."/>
            <person name="Labutti K."/>
            <person name="Andreopoulos B."/>
            <person name="Lipzen A."/>
            <person name="Chen C."/>
            <person name="Yanf M."/>
            <person name="Daum C."/>
            <person name="Ng V."/>
            <person name="Clum A."/>
            <person name="Ohm R."/>
            <person name="Martin F."/>
            <person name="Silar P."/>
            <person name="Natvig D."/>
            <person name="Lalanne C."/>
            <person name="Gautier V."/>
            <person name="Ament-Velasquez S.L."/>
            <person name="Kruys A."/>
            <person name="Hutchinson M.I."/>
            <person name="Powell A.J."/>
            <person name="Barry K."/>
            <person name="Miller A.N."/>
            <person name="Grigoriev I.V."/>
            <person name="Debuchy R."/>
            <person name="Gladieux P."/>
            <person name="Thoren M.H."/>
            <person name="Johannesson H."/>
        </authorList>
    </citation>
    <scope>NUCLEOTIDE SEQUENCE</scope>
    <source>
        <strain evidence="1">CBS 731.68</strain>
    </source>
</reference>
<dbReference type="GeneID" id="87830249"/>
<dbReference type="AlphaFoldDB" id="A0AAN6TVQ9"/>
<sequence>MRLASKFRTSVTKPAWSGWIRRKPRLRERGVWRRNKEWRHADPSSSASLGDAMQVPQLFVINKTERITCVCVYGVLCVWAKEISIHGKLK</sequence>
<accession>A0AAN6TVQ9</accession>
<protein>
    <submittedName>
        <fullName evidence="1">Uncharacterized protein</fullName>
    </submittedName>
</protein>
<comment type="caution">
    <text evidence="1">The sequence shown here is derived from an EMBL/GenBank/DDBJ whole genome shotgun (WGS) entry which is preliminary data.</text>
</comment>
<reference evidence="1" key="1">
    <citation type="journal article" date="2023" name="Mol. Phylogenet. Evol.">
        <title>Genome-scale phylogeny and comparative genomics of the fungal order Sordariales.</title>
        <authorList>
            <person name="Hensen N."/>
            <person name="Bonometti L."/>
            <person name="Westerberg I."/>
            <person name="Brannstrom I.O."/>
            <person name="Guillou S."/>
            <person name="Cros-Aarteil S."/>
            <person name="Calhoun S."/>
            <person name="Haridas S."/>
            <person name="Kuo A."/>
            <person name="Mondo S."/>
            <person name="Pangilinan J."/>
            <person name="Riley R."/>
            <person name="LaButti K."/>
            <person name="Andreopoulos B."/>
            <person name="Lipzen A."/>
            <person name="Chen C."/>
            <person name="Yan M."/>
            <person name="Daum C."/>
            <person name="Ng V."/>
            <person name="Clum A."/>
            <person name="Steindorff A."/>
            <person name="Ohm R.A."/>
            <person name="Martin F."/>
            <person name="Silar P."/>
            <person name="Natvig D.O."/>
            <person name="Lalanne C."/>
            <person name="Gautier V."/>
            <person name="Ament-Velasquez S.L."/>
            <person name="Kruys A."/>
            <person name="Hutchinson M.I."/>
            <person name="Powell A.J."/>
            <person name="Barry K."/>
            <person name="Miller A.N."/>
            <person name="Grigoriev I.V."/>
            <person name="Debuchy R."/>
            <person name="Gladieux P."/>
            <person name="Hiltunen Thoren M."/>
            <person name="Johannesson H."/>
        </authorList>
    </citation>
    <scope>NUCLEOTIDE SEQUENCE</scope>
    <source>
        <strain evidence="1">CBS 731.68</strain>
    </source>
</reference>
<gene>
    <name evidence="1" type="ORF">N657DRAFT_648218</name>
</gene>
<evidence type="ECO:0000313" key="2">
    <source>
        <dbReference type="Proteomes" id="UP001302602"/>
    </source>
</evidence>
<name>A0AAN6TVQ9_9PEZI</name>
<evidence type="ECO:0000313" key="1">
    <source>
        <dbReference type="EMBL" id="KAK4121394.1"/>
    </source>
</evidence>
<dbReference type="RefSeq" id="XP_062645165.1">
    <property type="nucleotide sequence ID" value="XM_062793480.1"/>
</dbReference>
<dbReference type="EMBL" id="MU853234">
    <property type="protein sequence ID" value="KAK4121394.1"/>
    <property type="molecule type" value="Genomic_DNA"/>
</dbReference>
<keyword evidence="2" id="KW-1185">Reference proteome</keyword>
<dbReference type="Proteomes" id="UP001302602">
    <property type="component" value="Unassembled WGS sequence"/>
</dbReference>
<proteinExistence type="predicted"/>